<organism evidence="1 2">
    <name type="scientific">Macrostomum lignano</name>
    <dbReference type="NCBI Taxonomy" id="282301"/>
    <lineage>
        <taxon>Eukaryota</taxon>
        <taxon>Metazoa</taxon>
        <taxon>Spiralia</taxon>
        <taxon>Lophotrochozoa</taxon>
        <taxon>Platyhelminthes</taxon>
        <taxon>Rhabditophora</taxon>
        <taxon>Macrostomorpha</taxon>
        <taxon>Macrostomida</taxon>
        <taxon>Macrostomidae</taxon>
        <taxon>Macrostomum</taxon>
    </lineage>
</organism>
<protein>
    <submittedName>
        <fullName evidence="2">Transcriptional regulator</fullName>
    </submittedName>
</protein>
<dbReference type="AlphaFoldDB" id="A0A1I8H7D3"/>
<dbReference type="InterPro" id="IPR035899">
    <property type="entry name" value="DBL_dom_sf"/>
</dbReference>
<proteinExistence type="predicted"/>
<evidence type="ECO:0000313" key="1">
    <source>
        <dbReference type="Proteomes" id="UP000095280"/>
    </source>
</evidence>
<name>A0A1I8H7D3_9PLAT</name>
<accession>A0A1I8H7D3</accession>
<keyword evidence="1" id="KW-1185">Reference proteome</keyword>
<sequence length="44" mass="5308">MQHCTKTPLLLANIRKYTNDSAAQEMLTDYLKRVEHSLRKFQQW</sequence>
<dbReference type="WBParaSite" id="maker-uti_cns_0004765-snap-gene-0.2-mRNA-1">
    <property type="protein sequence ID" value="maker-uti_cns_0004765-snap-gene-0.2-mRNA-1"/>
    <property type="gene ID" value="maker-uti_cns_0004765-snap-gene-0.2"/>
</dbReference>
<reference evidence="2" key="1">
    <citation type="submission" date="2016-11" db="UniProtKB">
        <authorList>
            <consortium name="WormBaseParasite"/>
        </authorList>
    </citation>
    <scope>IDENTIFICATION</scope>
</reference>
<dbReference type="Proteomes" id="UP000095280">
    <property type="component" value="Unplaced"/>
</dbReference>
<dbReference type="SUPFAM" id="SSF48065">
    <property type="entry name" value="DBL homology domain (DH-domain)"/>
    <property type="match status" value="1"/>
</dbReference>
<evidence type="ECO:0000313" key="2">
    <source>
        <dbReference type="WBParaSite" id="maker-uti_cns_0004765-snap-gene-0.2-mRNA-1"/>
    </source>
</evidence>
<dbReference type="Gene3D" id="1.20.900.10">
    <property type="entry name" value="Dbl homology (DH) domain"/>
    <property type="match status" value="1"/>
</dbReference>